<dbReference type="Gene3D" id="3.40.50.1000">
    <property type="entry name" value="HAD superfamily/HAD-like"/>
    <property type="match status" value="1"/>
</dbReference>
<reference evidence="1 2" key="1">
    <citation type="submission" date="2019-08" db="EMBL/GenBank/DDBJ databases">
        <title>Deep-cultivation of Planctomycetes and their phenomic and genomic characterization uncovers novel biology.</title>
        <authorList>
            <person name="Wiegand S."/>
            <person name="Jogler M."/>
            <person name="Boedeker C."/>
            <person name="Pinto D."/>
            <person name="Vollmers J."/>
            <person name="Rivas-Marin E."/>
            <person name="Kohn T."/>
            <person name="Peeters S.H."/>
            <person name="Heuer A."/>
            <person name="Rast P."/>
            <person name="Oberbeckmann S."/>
            <person name="Bunk B."/>
            <person name="Jeske O."/>
            <person name="Meyerdierks A."/>
            <person name="Storesund J.E."/>
            <person name="Kallscheuer N."/>
            <person name="Luecker S."/>
            <person name="Lage O.M."/>
            <person name="Pohl T."/>
            <person name="Merkel B.J."/>
            <person name="Hornburger P."/>
            <person name="Mueller R.-W."/>
            <person name="Bruemmer F."/>
            <person name="Labrenz M."/>
            <person name="Spormann A.M."/>
            <person name="Op den Camp H."/>
            <person name="Overmann J."/>
            <person name="Amann R."/>
            <person name="Jetten M.S.M."/>
            <person name="Mascher T."/>
            <person name="Medema M.H."/>
            <person name="Devos D.P."/>
            <person name="Kaster A.-K."/>
            <person name="Ovreas L."/>
            <person name="Rohde M."/>
            <person name="Galperin M.Y."/>
            <person name="Jogler C."/>
        </authorList>
    </citation>
    <scope>NUCLEOTIDE SEQUENCE [LARGE SCALE GENOMIC DNA]</scope>
    <source>
        <strain evidence="1 2">FC18</strain>
    </source>
</reference>
<dbReference type="InterPro" id="IPR023198">
    <property type="entry name" value="PGP-like_dom2"/>
</dbReference>
<keyword evidence="1" id="KW-0378">Hydrolase</keyword>
<dbReference type="GO" id="GO:0016787">
    <property type="term" value="F:hydrolase activity"/>
    <property type="evidence" value="ECO:0007669"/>
    <property type="project" value="UniProtKB-KW"/>
</dbReference>
<proteinExistence type="predicted"/>
<dbReference type="STRING" id="980251.GCA_001642875_00037"/>
<protein>
    <submittedName>
        <fullName evidence="1">Alpha-D-glucose-1-phosphate phosphatase YihX</fullName>
        <ecNumber evidence="1">3.1.3.-</ecNumber>
    </submittedName>
</protein>
<gene>
    <name evidence="1" type="primary">yihX</name>
    <name evidence="1" type="ORF">MFFC18_22700</name>
</gene>
<accession>A0A5B9PBK7</accession>
<dbReference type="Proteomes" id="UP000322214">
    <property type="component" value="Chromosome"/>
</dbReference>
<dbReference type="EMBL" id="CP042912">
    <property type="protein sequence ID" value="QEG22390.1"/>
    <property type="molecule type" value="Genomic_DNA"/>
</dbReference>
<dbReference type="Pfam" id="PF00702">
    <property type="entry name" value="Hydrolase"/>
    <property type="match status" value="1"/>
</dbReference>
<dbReference type="CDD" id="cd02603">
    <property type="entry name" value="HAD_sEH-N_like"/>
    <property type="match status" value="1"/>
</dbReference>
<dbReference type="InterPro" id="IPR036412">
    <property type="entry name" value="HAD-like_sf"/>
</dbReference>
<name>A0A5B9PBK7_9BACT</name>
<keyword evidence="2" id="KW-1185">Reference proteome</keyword>
<evidence type="ECO:0000313" key="2">
    <source>
        <dbReference type="Proteomes" id="UP000322214"/>
    </source>
</evidence>
<dbReference type="SUPFAM" id="SSF56784">
    <property type="entry name" value="HAD-like"/>
    <property type="match status" value="1"/>
</dbReference>
<evidence type="ECO:0000313" key="1">
    <source>
        <dbReference type="EMBL" id="QEG22390.1"/>
    </source>
</evidence>
<dbReference type="AlphaFoldDB" id="A0A5B9PBK7"/>
<organism evidence="1 2">
    <name type="scientific">Mariniblastus fucicola</name>
    <dbReference type="NCBI Taxonomy" id="980251"/>
    <lineage>
        <taxon>Bacteria</taxon>
        <taxon>Pseudomonadati</taxon>
        <taxon>Planctomycetota</taxon>
        <taxon>Planctomycetia</taxon>
        <taxon>Pirellulales</taxon>
        <taxon>Pirellulaceae</taxon>
        <taxon>Mariniblastus</taxon>
    </lineage>
</organism>
<sequence>MTSDIKFIFFDMGKVLLEFDHQRLIDQVAALAKKPGDEVEQILFQSPHDLENRFERGELNGDQFHRAFCEVADCEVGKDDLMLAVADIFWLNTSIVHVLTQLSYVNFPMAILSNTCEAHWDFAVRHFAAVGQMFRQRVLSYEEKSMKPDGKIYQAAIALAKEITGCEPGEIFFTDDRQENVDAARQAGMHAELYVSTRELAEQLRQRGVPVTG</sequence>
<dbReference type="KEGG" id="mff:MFFC18_22700"/>
<dbReference type="InterPro" id="IPR023214">
    <property type="entry name" value="HAD_sf"/>
</dbReference>
<dbReference type="RefSeq" id="WP_075081511.1">
    <property type="nucleotide sequence ID" value="NZ_CP042912.1"/>
</dbReference>
<dbReference type="Gene3D" id="1.10.150.240">
    <property type="entry name" value="Putative phosphatase, domain 2"/>
    <property type="match status" value="1"/>
</dbReference>
<dbReference type="PANTHER" id="PTHR43611">
    <property type="entry name" value="ALPHA-D-GLUCOSE 1-PHOSPHATE PHOSPHATASE"/>
    <property type="match status" value="1"/>
</dbReference>
<dbReference type="PANTHER" id="PTHR43611:SF3">
    <property type="entry name" value="FLAVIN MONONUCLEOTIDE HYDROLASE 1, CHLOROPLATIC"/>
    <property type="match status" value="1"/>
</dbReference>
<dbReference type="EC" id="3.1.3.-" evidence="1"/>